<evidence type="ECO:0000256" key="4">
    <source>
        <dbReference type="ARBA" id="ARBA00022679"/>
    </source>
</evidence>
<dbReference type="FunFam" id="3.40.47.10:FF:000019">
    <property type="entry name" value="Polyketide synthase type I"/>
    <property type="match status" value="3"/>
</dbReference>
<dbReference type="Pfam" id="PF21089">
    <property type="entry name" value="PKS_DH_N"/>
    <property type="match status" value="1"/>
</dbReference>
<feature type="active site" description="Proton donor; for dehydratase activity" evidence="9">
    <location>
        <position position="2070"/>
    </location>
</feature>
<dbReference type="InterPro" id="IPR049552">
    <property type="entry name" value="PKS_DH_N"/>
</dbReference>
<evidence type="ECO:0000259" key="12">
    <source>
        <dbReference type="PROSITE" id="PS52019"/>
    </source>
</evidence>
<dbReference type="InterPro" id="IPR057326">
    <property type="entry name" value="KR_dom"/>
</dbReference>
<dbReference type="InterPro" id="IPR014030">
    <property type="entry name" value="Ketoacyl_synth_N"/>
</dbReference>
<evidence type="ECO:0000256" key="3">
    <source>
        <dbReference type="ARBA" id="ARBA00022553"/>
    </source>
</evidence>
<keyword evidence="7" id="KW-0511">Multifunctional enzyme</keyword>
<dbReference type="Pfam" id="PF16197">
    <property type="entry name" value="KAsynt_C_assoc"/>
    <property type="match status" value="3"/>
</dbReference>
<dbReference type="SMART" id="SM00826">
    <property type="entry name" value="PKS_DH"/>
    <property type="match status" value="1"/>
</dbReference>
<keyword evidence="8" id="KW-0012">Acyltransferase</keyword>
<feature type="active site" description="Proton acceptor; for dehydratase activity" evidence="9">
    <location>
        <position position="1912"/>
    </location>
</feature>
<proteinExistence type="predicted"/>
<organism evidence="13 14">
    <name type="scientific">Nocardia terpenica</name>
    <dbReference type="NCBI Taxonomy" id="455432"/>
    <lineage>
        <taxon>Bacteria</taxon>
        <taxon>Bacillati</taxon>
        <taxon>Actinomycetota</taxon>
        <taxon>Actinomycetes</taxon>
        <taxon>Mycobacteriales</taxon>
        <taxon>Nocardiaceae</taxon>
        <taxon>Nocardia</taxon>
    </lineage>
</organism>
<dbReference type="SMART" id="SM00822">
    <property type="entry name" value="PKS_KR"/>
    <property type="match status" value="2"/>
</dbReference>
<dbReference type="InterPro" id="IPR055123">
    <property type="entry name" value="SpnB-like_Rossmann"/>
</dbReference>
<dbReference type="GO" id="GO:0004315">
    <property type="term" value="F:3-oxoacyl-[acyl-carrier-protein] synthase activity"/>
    <property type="evidence" value="ECO:0007669"/>
    <property type="project" value="InterPro"/>
</dbReference>
<keyword evidence="6" id="KW-0443">Lipid metabolism</keyword>
<feature type="region of interest" description="C-terminal hotdog fold" evidence="9">
    <location>
        <begin position="2011"/>
        <end position="2142"/>
    </location>
</feature>
<dbReference type="InterPro" id="IPR050091">
    <property type="entry name" value="PKS_NRPS_Biosynth_Enz"/>
</dbReference>
<dbReference type="CDD" id="cd08956">
    <property type="entry name" value="KR_3_FAS_SDR_x"/>
    <property type="match status" value="1"/>
</dbReference>
<feature type="domain" description="Carrier" evidence="10">
    <location>
        <begin position="4132"/>
        <end position="4209"/>
    </location>
</feature>
<dbReference type="Gene3D" id="3.40.50.720">
    <property type="entry name" value="NAD(P)-binding Rossmann-like Domain"/>
    <property type="match status" value="2"/>
</dbReference>
<dbReference type="Pfam" id="PF08659">
    <property type="entry name" value="KR"/>
    <property type="match status" value="2"/>
</dbReference>
<feature type="domain" description="Ketosynthase family 3 (KS3)" evidence="11">
    <location>
        <begin position="2688"/>
        <end position="3113"/>
    </location>
</feature>
<dbReference type="SMART" id="SM00827">
    <property type="entry name" value="PKS_AT"/>
    <property type="match status" value="3"/>
</dbReference>
<feature type="region of interest" description="N-terminal hotdog fold" evidence="9">
    <location>
        <begin position="1881"/>
        <end position="1999"/>
    </location>
</feature>
<comment type="pathway">
    <text evidence="1">Lipid metabolism.</text>
</comment>
<keyword evidence="3" id="KW-0597">Phosphoprotein</keyword>
<dbReference type="GO" id="GO:0031177">
    <property type="term" value="F:phosphopantetheine binding"/>
    <property type="evidence" value="ECO:0007669"/>
    <property type="project" value="InterPro"/>
</dbReference>
<dbReference type="GO" id="GO:0004312">
    <property type="term" value="F:fatty acid synthase activity"/>
    <property type="evidence" value="ECO:0007669"/>
    <property type="project" value="TreeGrafter"/>
</dbReference>
<dbReference type="SMART" id="SM00823">
    <property type="entry name" value="PKS_PP"/>
    <property type="match status" value="3"/>
</dbReference>
<dbReference type="FunFam" id="3.40.366.10:FF:000002">
    <property type="entry name" value="Probable polyketide synthase 2"/>
    <property type="match status" value="2"/>
</dbReference>
<dbReference type="InterPro" id="IPR036736">
    <property type="entry name" value="ACP-like_sf"/>
</dbReference>
<dbReference type="InterPro" id="IPR016036">
    <property type="entry name" value="Malonyl_transacylase_ACP-bd"/>
</dbReference>
<dbReference type="InterPro" id="IPR016035">
    <property type="entry name" value="Acyl_Trfase/lysoPLipase"/>
</dbReference>
<dbReference type="PANTHER" id="PTHR43775:SF51">
    <property type="entry name" value="INACTIVE PHENOLPHTHIOCEROL SYNTHESIS POLYKETIDE SYNTHASE TYPE I PKS1-RELATED"/>
    <property type="match status" value="1"/>
</dbReference>
<dbReference type="Gene3D" id="6.10.140.1830">
    <property type="match status" value="1"/>
</dbReference>
<dbReference type="InterPro" id="IPR020806">
    <property type="entry name" value="PKS_PP-bd"/>
</dbReference>
<dbReference type="InterPro" id="IPR020807">
    <property type="entry name" value="PKS_DH"/>
</dbReference>
<dbReference type="SUPFAM" id="SSF51735">
    <property type="entry name" value="NAD(P)-binding Rossmann-fold domains"/>
    <property type="match status" value="4"/>
</dbReference>
<dbReference type="Pfam" id="PF00109">
    <property type="entry name" value="ketoacyl-synt"/>
    <property type="match status" value="4"/>
</dbReference>
<dbReference type="GO" id="GO:0006633">
    <property type="term" value="P:fatty acid biosynthetic process"/>
    <property type="evidence" value="ECO:0007669"/>
    <property type="project" value="InterPro"/>
</dbReference>
<dbReference type="Pfam" id="PF02801">
    <property type="entry name" value="Ketoacyl-synt_C"/>
    <property type="match status" value="4"/>
</dbReference>
<feature type="domain" description="Ketosynthase family 3 (KS3)" evidence="11">
    <location>
        <begin position="16"/>
        <end position="423"/>
    </location>
</feature>
<dbReference type="CDD" id="cd00833">
    <property type="entry name" value="PKS"/>
    <property type="match status" value="4"/>
</dbReference>
<keyword evidence="4" id="KW-0808">Transferase</keyword>
<evidence type="ECO:0000313" key="13">
    <source>
        <dbReference type="EMBL" id="QIS22141.1"/>
    </source>
</evidence>
<accession>A0A6G9Z9R6</accession>
<evidence type="ECO:0000256" key="7">
    <source>
        <dbReference type="ARBA" id="ARBA00023268"/>
    </source>
</evidence>
<dbReference type="Pfam" id="PF22953">
    <property type="entry name" value="SpnB_Rossmann"/>
    <property type="match status" value="1"/>
</dbReference>
<feature type="domain" description="Carrier" evidence="10">
    <location>
        <begin position="2595"/>
        <end position="2670"/>
    </location>
</feature>
<reference evidence="13 14" key="1">
    <citation type="journal article" date="2019" name="ACS Chem. Biol.">
        <title>Identification and Mobilization of a Cryptic Antibiotic Biosynthesis Gene Locus from a Human-Pathogenic Nocardia Isolate.</title>
        <authorList>
            <person name="Herisse M."/>
            <person name="Ishida K."/>
            <person name="Porter J.L."/>
            <person name="Howden B."/>
            <person name="Hertweck C."/>
            <person name="Stinear T.P."/>
            <person name="Pidot S.J."/>
        </authorList>
    </citation>
    <scope>NUCLEOTIDE SEQUENCE [LARGE SCALE GENOMIC DNA]</scope>
    <source>
        <strain evidence="13 14">AUSMDU00012715</strain>
    </source>
</reference>
<dbReference type="InterPro" id="IPR014043">
    <property type="entry name" value="Acyl_transferase_dom"/>
</dbReference>
<dbReference type="InterPro" id="IPR042104">
    <property type="entry name" value="PKS_dehydratase_sf"/>
</dbReference>
<dbReference type="PROSITE" id="PS52004">
    <property type="entry name" value="KS3_2"/>
    <property type="match status" value="4"/>
</dbReference>
<keyword evidence="5" id="KW-0276">Fatty acid metabolism</keyword>
<dbReference type="InterPro" id="IPR036291">
    <property type="entry name" value="NAD(P)-bd_dom_sf"/>
</dbReference>
<dbReference type="InterPro" id="IPR016039">
    <property type="entry name" value="Thiolase-like"/>
</dbReference>
<feature type="domain" description="PKS/mFAS DH" evidence="12">
    <location>
        <begin position="1881"/>
        <end position="2142"/>
    </location>
</feature>
<evidence type="ECO:0000256" key="9">
    <source>
        <dbReference type="PROSITE-ProRule" id="PRU01363"/>
    </source>
</evidence>
<dbReference type="NCBIfam" id="NF045894">
    <property type="entry name" value="PKS_plus_SDR"/>
    <property type="match status" value="1"/>
</dbReference>
<evidence type="ECO:0000256" key="2">
    <source>
        <dbReference type="ARBA" id="ARBA00022450"/>
    </source>
</evidence>
<dbReference type="Pfam" id="PF14765">
    <property type="entry name" value="PS-DH"/>
    <property type="match status" value="1"/>
</dbReference>
<evidence type="ECO:0000313" key="14">
    <source>
        <dbReference type="Proteomes" id="UP000500953"/>
    </source>
</evidence>
<evidence type="ECO:0000259" key="10">
    <source>
        <dbReference type="PROSITE" id="PS50075"/>
    </source>
</evidence>
<dbReference type="InterPro" id="IPR009081">
    <property type="entry name" value="PP-bd_ACP"/>
</dbReference>
<dbReference type="SMART" id="SM01294">
    <property type="entry name" value="PKS_PP_betabranch"/>
    <property type="match status" value="3"/>
</dbReference>
<dbReference type="InterPro" id="IPR032821">
    <property type="entry name" value="PKS_assoc"/>
</dbReference>
<feature type="domain" description="Carrier" evidence="10">
    <location>
        <begin position="898"/>
        <end position="973"/>
    </location>
</feature>
<feature type="domain" description="Ketosynthase family 3 (KS3)" evidence="11">
    <location>
        <begin position="991"/>
        <end position="1407"/>
    </location>
</feature>
<dbReference type="InterPro" id="IPR001227">
    <property type="entry name" value="Ac_transferase_dom_sf"/>
</dbReference>
<feature type="domain" description="Ketosynthase family 3 (KS3)" evidence="11">
    <location>
        <begin position="4227"/>
        <end position="4652"/>
    </location>
</feature>
<sequence>MGVFQSGLTVQGALQGEAVAIVGLSCRLPGVPDLSGLRRLLRGRVDVRSELPVGGRDMDPLSGSADHDTDLPSVGYDSSVHGLEYFDANFFGISVGEAKEIGPQQRLMLELGWEALEDSGIPRKTLFGSTAGVFVSDDDARAASDPDCDVIASRLSRILGLRGPSLTIRDRCSSALTAVHIACENIQRGECEIALSGAVSLSPVSKSLLAPQGLNASSTDESLSACDAPVAEYVRSGGGGFVVLKALSRALADGDEIYCVLRGSAMHRDGGALGRTPKGPGAQREVLARALDQAGVDPSEVQHIELCGSAVGADDPIETGVLAAVLSVISPGDRPLHVGSAGHGFGDLGSASGIVGLIKVAVSIADRQLPPSIDFDHPLIASNECGVDVQGRLGPWPRPGQPLITGVGSFGAEGTGCCLVLDEAPPLERDADRESEQDMRVLPFVISGHNVAALRTQALNLSELLDGDPAPKAVDVGYSLATVRPEFAHRAVVLGHEHASPRTGLMALADGRPAPNVIAGTASEPAKTSFVFPGQGSQWVGMGRRLWETSAVFRQKIQDCADALAPHTDWSLVDAMQGGIPEPAVKRDDVVQPMLWATMVSLAEMWRSVGVYPDTVIGHSMGEVAAAVFSGALTLDDAAHVIALRSRLVTRSLVGSGAMAVVAAPLGWVEKVVRNWPDRVWVAGVNGPSSVLISGAVDAVEQVLTHCGRDGVDARRIAVGYASHCPHVEPVAEEVVSGLVGITPQSSVVPFFSSVEVRYADTATLGADYWHDERRPVQFYPSVRELLADGHRVFVEISPHPVLTGSMIDAADAIGVNAVALGTLRRDEDTTERFLSSVAQAYVHGVPVEWASVFAEHRPRRVPLPSYPFQRQRFWSTSSDHEVAVQQQDGTDAAASPRELLELVSTETAMVLGHPGSEDISPVTTFNQLGLDSALAVELRRRISEVLGLSLPATLVFDYPTPTAVAAYLSERLHGLAMENAQPIPSAAIADEPIAIVAMSCRAPGGASSPEDLWRIVSNAEDVMSAFPKTRGWCTDDMDLPAGAGFLHDADQFDADLFKISPREAAAMDPQQRLVLETAWEVFERAGIDPTTLAGTRTGVFIGAMSQDYGPRLGEGSDDVQGYLLTGNVTSVISGRVAYTFGLEGPAVTVDTACSSSLVALHLAVQALRNGECHLALAGGVTVMATPGLFVEFSRQGGMAPDGRCKAFAAGADGTGWAEGVGVLLVERLSDAVRNGHEVLAVVRGSAVNQDGASNGLTAPNGPSQQRVIRAALANAGVAASDVDVVEAHGTGTRLGDPIEAQAILATYGQGRPVGRPLWLGSLKSNIGHAQAAAGVAGVIKMVMALRHGVLPRTLHVDAPSPRVDWSSGAVELLTEAREWPEVGRSRRAGVSSFGISGTNAHVILEEAPALEPSPGIEVGSPAGGLAAVPWLLSARNTRGLRAQAQRLKHHVDARPQLSPLDVAYSLATSRATLECRAVVVGADRDSLLAGVTALAEGDNPAGLIEGAVANLGKIVFVFPGQGSQWPGMAADLWESSPVFARAMQACADALEPCVDWSLRQAVYASADDAVWDRVDVVQPVLWAVMVSLAGLWRSYGVEPSAVVGHSQGEIAAACVAGALSLEDGARIVAVRSQLVATRLSGAGAMVSVAAPVAEVESLLNEWTGRVFLAAMNGPSSVVVSGEPDAVAELLASCERKGVWARRIAVDYASHSGQVEALAEDLVDALTGIVPNKSSMEFHSTVTGGPVDTATLDAEYWYRNLRETVRFEPVVGQLLGAGYRTFVEVSPHPVLTMSTQDTVEASELDAVVLDSLRRDDGGLDRFLRSMAEAHVRGIPIDWRSLVEGGRRVDLPTYGFQRQRFWLEPGGGTNDFGAAGLDGVDHPLLGATVHLPNGEVTLTGRLSLSSHGWLADHAVGGTVILPASAFIEFVMRAADQVGCDLLEELTLETPLVIGDSAVRVQTVIEGPDESGRRSFAVHSQTDDLWTRHASGVLSSGAAAAAFDLADWPPAGASPVPIDGLYERLAASGYDYGATFQCVRQAWRHRDEVFVEVALPDGVDGTGFGLHPALLDAALHVSIADLSGVLAFSWRGVSLYAVGASTLRVRLATAGANGLSLQAADATGAPVASVESLVCRPAGPSALGPSSLFRVEWTRLAVPEGPSEADFVRVDGISMLEPSVPRVVLIDCVSSGSLNAEEVRAASRRMLGLLQLWLADDKFSASTLVVVTRGAVSTEAGEDVTDPATAAARGLVRSAQAEHPGRFVLLDVDGQESAADLNAVIATGEPEMALRGGELRVPRLVKAATSGAAPESPEGAWRWGGKGTVLMTGATGALGRLVARHLVVEHGVRKLLLVSRRGTAAPGAAELMAELTELGAHVTIEACDVADRDQLAEILVGHRLTAVVHATGLADDVMIESLTPERLDPILRAKVDSAINVHELTQDHELSAFVLFSSVAGMVGGAGQGNYAAANVFLDSLAQHRRAKGLPALSLAWGLWDAHSGMAARLGAGDLRRLARDGMRPLPVEEGLRLFDAALRADEPVLVPVRLNLDAARTQAFVPSMLRGTVQRRTRRTATSAGGASSLVDRLFPMSEVERERSLLELVRSTAVAVLGHTSAEAVGPEQAFRDAGFDSLTAVELRNRLGTATGLRLPATLVFDHPSPVSVMQYLKGELFGDGEVSAPAPVSTAARGEAIAVVAMSGRFPGGVGSPEELWDLVVAGGDAVSGFPTDRGWDLGRLYDPDPDQPGTCYVKTGGFLYDAAEFDAGLFGISSREALAMDPQQRLLLEASWEVFERAGIDPTSLRGSDTGVFTGMMAPDYTKRHVPPEQLEGYLGTGSAGSVASGRVAYAFGLEGPAITVDTACSSSLVALHLAVQALRNGECSLAVAGGVTVMSTPNTFVEFSRQRGLAVDGRCKPFADQADGTGLSEGVGVVLLERESDAIRNGHEVLALVRGSAVNQDGASNGLTAPNGPSQQRVIRAALANAGLSGADIDVVEAHGTGTTLGDPIEAQAILATYGQDRPADRPLLLGSLKSNIGHTQAAAGIAGVMKMIMAMRHGVMPQTLHVDAPTSHVDWSVGAVELLNEVRLWPEYGRPRRAGVSSFGISGTNAHVLIEQAEEHVPSSSHTVENPPPRPLPLVLSARTDNAVRARAAQLERHLASQPELSTADVAYSLATSRSTLEHRAVVLGNGHEELSQGLKALAKGKSCTSLVRGVVREQGKIAFLFPGQGSQTAGIASGLLEQWPVFADAVDAVCERVDGLLPRPLREVLFAQKGSPEAALLDQTVFTQVGMFAVEVSLFRLLESWGVRPDLLIGHSVGELAAAHVAGVLSLEDACVLVSARGKLMQALPAGGAMVAVQASEDEVVSLIEGREQVLGVAAVNGPQATVLSGAENAVLDLAARLRERGRKTKRLRVSHAFHSPMMEPMLEDFARAAEGVSFAAPRIPIVSNLTGELVEESQVRDPGYWMRHVRQTVRFGDGVRCLHAQGVTSLVELGSDGVLSTMARDCFPDDAGVTMVSLLRSGRDDTQSALTAVAGLHVHGASVDWEAIFAGRGCRRVPLPTYPFQRETYWLQGGDQVLATDTLDRTEIKFWELVEQEDAQELATVLGVSSEQERGSLDSVLSALRTWRQRQREQSAVDSWRYRIDWRPTSLSCKTSTLDGTWLVVGPSGTSGGGWHSAAVEAMTQRGARVVPVSLSSIDRAQVQAHCAQALSDGEPVAGVLSLLAMDEEAIDDARAIPRGLLSTLALVQALGDLGIDAPLWCMTSEAVGIRDESWAGNPAQFAVWGLGQVVALEHPERWGGLIDVPTVPDESSLANLCTVMAGTGEDQVAIRSKRVLCRRLVRAPWRGSASSPIWKPRGTVLVTGGTGALGAQVARWLAHQGAEHLVLTSRRGRQAEGAAELEAELTGLGVDVTVASCDIADRNALRGVLDSLTEHPPLTAVVHAAGVLDDGVLSSLTPQRVDAVLRPKVDAAWNLHELTQHLQLDAFVLFSSVSGVWGNAGQGAYAAANALLDAFAAYRNSQGLPAVSIAWGAWDSGMAARVARDRLERHGLRTMAPAPALSVLQQALDGGDAFLAVADVDWSRFASGFALARPVALLDELPEAKEALATNASSRARIRSFAEELATLPKVEQDRRLLELVRTNAANAIGQPMEMVSPTSSFLELGFDSLAAVELRNQLNGATGLRLPASLLFDYPTPTAVAQYMGRQLLGEAEAHDVPTPASTGVDDPVAIVAMSCRLPGEAISPDQLWHLVANGQDAITDLPTNRGWDLDALFDPQGGPGRSYIDCGGFLHDADQFDADLFKISPREAAAMDPQQRLVLETAWEVFERAGIDPTTLAGTRTGVFIGAAVQDYGSRLVDAAEETQGYLLTGNAASVISGRVAYTFGLEGPAVTVDTACSSSLVALHLAVQALRNGECDLALAGGVTVMTGLGVFVEFSRQRALAPDGRCKAFAAGADGTGWAEGVGVLLVERLSDARRLGHEVLGVVRGSAVNQDGASNGLTAPNGPSQQRVIRAALANAGVAASDVDVVEAHGTGTRLGDPIEAQAILATYGQGRPVGRPLWLGSLKSNIGHAQAAAGVAGVIKMVMALRHGVLPRTLHVDAPSPRVDWSSGAVELLTEAREWPEVGRSRRAGVSSFGISGTNAHVILEEAPALEPSPGIEVGSPAGGLAAVPWLLSARNTRGLRAQAQRLKHHVEHDADVSVTDIAYSLATARPALECRAAVVGHDRNDLLHGLDLLTKGQSGPSLVEGATQDPGKTVFVFPGQGSQWHGMAAELWESSAVFRNRLQECARALTPYVGWSLIDVVRGASGAPSLDRVDVVQPALWAMMVSLAELWRSLGFASTPSSGIRKVRSQQRA</sequence>
<dbReference type="InterPro" id="IPR013968">
    <property type="entry name" value="PKS_KR"/>
</dbReference>
<dbReference type="FunFam" id="1.10.1200.10:FF:000007">
    <property type="entry name" value="Probable polyketide synthase pks17"/>
    <property type="match status" value="1"/>
</dbReference>
<dbReference type="Proteomes" id="UP000500953">
    <property type="component" value="Chromosome"/>
</dbReference>
<evidence type="ECO:0000259" key="11">
    <source>
        <dbReference type="PROSITE" id="PS52004"/>
    </source>
</evidence>
<dbReference type="PROSITE" id="PS00606">
    <property type="entry name" value="KS3_1"/>
    <property type="match status" value="3"/>
</dbReference>
<dbReference type="InterPro" id="IPR049900">
    <property type="entry name" value="PKS_mFAS_DH"/>
</dbReference>
<evidence type="ECO:0000256" key="1">
    <source>
        <dbReference type="ARBA" id="ARBA00005189"/>
    </source>
</evidence>
<evidence type="ECO:0000256" key="8">
    <source>
        <dbReference type="ARBA" id="ARBA00023315"/>
    </source>
</evidence>
<dbReference type="InterPro" id="IPR014031">
    <property type="entry name" value="Ketoacyl_synth_C"/>
</dbReference>
<dbReference type="Pfam" id="PF00550">
    <property type="entry name" value="PP-binding"/>
    <property type="match status" value="3"/>
</dbReference>
<dbReference type="SUPFAM" id="SSF52151">
    <property type="entry name" value="FabD/lysophospholipase-like"/>
    <property type="match status" value="4"/>
</dbReference>
<dbReference type="Gene3D" id="1.10.1200.10">
    <property type="entry name" value="ACP-like"/>
    <property type="match status" value="3"/>
</dbReference>
<dbReference type="InterPro" id="IPR020841">
    <property type="entry name" value="PKS_Beta-ketoAc_synthase_dom"/>
</dbReference>
<dbReference type="SUPFAM" id="SSF47336">
    <property type="entry name" value="ACP-like"/>
    <property type="match status" value="3"/>
</dbReference>
<dbReference type="Gene3D" id="3.40.366.10">
    <property type="entry name" value="Malonyl-Coenzyme A Acyl Carrier Protein, domain 2"/>
    <property type="match status" value="4"/>
</dbReference>
<protein>
    <submittedName>
        <fullName evidence="13">SDR family NAD(P)-dependent oxidoreductase</fullName>
    </submittedName>
</protein>
<dbReference type="SUPFAM" id="SSF53901">
    <property type="entry name" value="Thiolase-like"/>
    <property type="match status" value="4"/>
</dbReference>
<dbReference type="Gene3D" id="3.30.70.3290">
    <property type="match status" value="3"/>
</dbReference>
<dbReference type="SUPFAM" id="SSF55048">
    <property type="entry name" value="Probable ACP-binding domain of malonyl-CoA ACP transacylase"/>
    <property type="match status" value="3"/>
</dbReference>
<dbReference type="SMART" id="SM00825">
    <property type="entry name" value="PKS_KS"/>
    <property type="match status" value="4"/>
</dbReference>
<dbReference type="PANTHER" id="PTHR43775">
    <property type="entry name" value="FATTY ACID SYNTHASE"/>
    <property type="match status" value="1"/>
</dbReference>
<dbReference type="InterPro" id="IPR018201">
    <property type="entry name" value="Ketoacyl_synth_AS"/>
</dbReference>
<dbReference type="CDD" id="cd08952">
    <property type="entry name" value="KR_1_SDR_x"/>
    <property type="match status" value="1"/>
</dbReference>
<dbReference type="Pfam" id="PF00698">
    <property type="entry name" value="Acyl_transf_1"/>
    <property type="match status" value="4"/>
</dbReference>
<dbReference type="Gene3D" id="3.10.129.110">
    <property type="entry name" value="Polyketide synthase dehydratase"/>
    <property type="match status" value="1"/>
</dbReference>
<dbReference type="PROSITE" id="PS00012">
    <property type="entry name" value="PHOSPHOPANTETHEINE"/>
    <property type="match status" value="2"/>
</dbReference>
<dbReference type="PROSITE" id="PS50075">
    <property type="entry name" value="CARRIER"/>
    <property type="match status" value="3"/>
</dbReference>
<keyword evidence="2" id="KW-0596">Phosphopantetheine</keyword>
<name>A0A6G9Z9R6_9NOCA</name>
<dbReference type="PROSITE" id="PS52019">
    <property type="entry name" value="PKS_MFAS_DH"/>
    <property type="match status" value="1"/>
</dbReference>
<gene>
    <name evidence="13" type="ORF">F6W96_31155</name>
</gene>
<dbReference type="InterPro" id="IPR041618">
    <property type="entry name" value="PKS_DE"/>
</dbReference>
<dbReference type="Pfam" id="PF18369">
    <property type="entry name" value="PKS_DE"/>
    <property type="match status" value="1"/>
</dbReference>
<dbReference type="InterPro" id="IPR049551">
    <property type="entry name" value="PKS_DH_C"/>
</dbReference>
<evidence type="ECO:0000256" key="6">
    <source>
        <dbReference type="ARBA" id="ARBA00023098"/>
    </source>
</evidence>
<evidence type="ECO:0000256" key="5">
    <source>
        <dbReference type="ARBA" id="ARBA00022832"/>
    </source>
</evidence>
<dbReference type="Gene3D" id="3.40.47.10">
    <property type="match status" value="4"/>
</dbReference>
<dbReference type="InterPro" id="IPR006162">
    <property type="entry name" value="Ppantetheine_attach_site"/>
</dbReference>
<dbReference type="EMBL" id="CP046173">
    <property type="protein sequence ID" value="QIS22141.1"/>
    <property type="molecule type" value="Genomic_DNA"/>
</dbReference>